<name>G3P5A7_GASAC</name>
<protein>
    <submittedName>
        <fullName evidence="1">FA core complex associated protein 100</fullName>
    </submittedName>
</protein>
<dbReference type="PANTHER" id="PTHR14890:SF1">
    <property type="entry name" value="FANCONI ANEMIA CORE COMPLEX-ASSOCIATED PROTEIN 100"/>
    <property type="match status" value="1"/>
</dbReference>
<dbReference type="InParanoid" id="G3P5A7"/>
<sequence length="744" mass="78374">VVIACPGPVTDLVESHDKRFLFVACACRVYRVSSQLLESRYEPSSRRWRDEFLSIFLAFAEEGVLSLLLVGSVLLTLSQRRSSWTLTLYGSSDYEVLRSVSLASGVVHNETGTRRRPPLTCVRSSAATPPPSASSSVSDGCLCLEPILFKRLFGIDAALAKSPVVLCGLPDGRLCFLPLRPPGSRLAVLHSLEQPVVFVGASGVTDNGRGHARCLVAVGEQGKVVLIQAEKGGAEGGADRTGFTEGCVPGPVACGCVDEKRLYYSTGSDLLVLDLPEESPERDGPSVEKSRVTHAALQSPSSLNVCRVLALAPPTREVELLGLSARGQLQRITLPVDRGDAGWPNAPSTPGGRGVRDLLSAIGDVCERAAALKAAVKSKNQILRRLNQVLNICFLLTADTNTGERDKPIGCRATASWSRLLEEDSLTLTCVLDNSSPYVLERGWTLSVAASPLSGPPAAGGQSPSAHFSFPFHGLHPGETLEVSLPLAAAGQSSLPVTASCSLSFSLAGLLGEEAAALPGLQPGCVSLPLNTLTVDWLHALRVTSPAHGKTPPQSGNTSDAIQAFLRSRRMGCGGAAEAGGERGRHAASVRVSAESLRDARALRASDADAPPDVGLSLLEWLLSEALGGVSAGRRRGDGNVVVAEGRRGEEEETTPTAVEVQVESSSVAAVCGLHHAVLTRIQVPEVTESGALSFSMVSRERLLQRIQQSRVSGAFGVGVSTGTVCQSLLSVYQELRENPLIVI</sequence>
<dbReference type="OMA" id="GPPPISC"/>
<reference evidence="1" key="3">
    <citation type="submission" date="2025-09" db="UniProtKB">
        <authorList>
            <consortium name="Ensembl"/>
        </authorList>
    </citation>
    <scope>IDENTIFICATION</scope>
</reference>
<dbReference type="AlphaFoldDB" id="G3P5A7"/>
<organism evidence="1 2">
    <name type="scientific">Gasterosteus aculeatus aculeatus</name>
    <name type="common">three-spined stickleback</name>
    <dbReference type="NCBI Taxonomy" id="481459"/>
    <lineage>
        <taxon>Eukaryota</taxon>
        <taxon>Metazoa</taxon>
        <taxon>Chordata</taxon>
        <taxon>Craniata</taxon>
        <taxon>Vertebrata</taxon>
        <taxon>Euteleostomi</taxon>
        <taxon>Actinopterygii</taxon>
        <taxon>Neopterygii</taxon>
        <taxon>Teleostei</taxon>
        <taxon>Neoteleostei</taxon>
        <taxon>Acanthomorphata</taxon>
        <taxon>Eupercaria</taxon>
        <taxon>Perciformes</taxon>
        <taxon>Cottioidei</taxon>
        <taxon>Gasterosteales</taxon>
        <taxon>Gasterosteidae</taxon>
        <taxon>Gasterosteus</taxon>
    </lineage>
</organism>
<dbReference type="STRING" id="69293.ENSGACP00000012780"/>
<dbReference type="Ensembl" id="ENSGACT00000012804.2">
    <property type="protein sequence ID" value="ENSGACP00000012780.2"/>
    <property type="gene ID" value="ENSGACG00000009690.2"/>
</dbReference>
<evidence type="ECO:0000313" key="2">
    <source>
        <dbReference type="Proteomes" id="UP000007635"/>
    </source>
</evidence>
<dbReference type="Bgee" id="ENSGACG00000009690">
    <property type="expression patterns" value="Expressed in head kidney"/>
</dbReference>
<dbReference type="eggNOG" id="ENOG502QTI0">
    <property type="taxonomic scope" value="Eukaryota"/>
</dbReference>
<dbReference type="Pfam" id="PF15146">
    <property type="entry name" value="FANCAA"/>
    <property type="match status" value="1"/>
</dbReference>
<reference evidence="1 2" key="1">
    <citation type="journal article" date="2021" name="G3 (Bethesda)">
        <title>Improved contiguity of the threespine stickleback genome using long-read sequencing.</title>
        <authorList>
            <person name="Nath S."/>
            <person name="Shaw D.E."/>
            <person name="White M.A."/>
        </authorList>
    </citation>
    <scope>NUCLEOTIDE SEQUENCE [LARGE SCALE GENOMIC DNA]</scope>
    <source>
        <strain evidence="1 2">Lake Benthic</strain>
    </source>
</reference>
<evidence type="ECO:0000313" key="1">
    <source>
        <dbReference type="Ensembl" id="ENSGACP00000012780.2"/>
    </source>
</evidence>
<accession>G3P5A7</accession>
<dbReference type="GO" id="GO:0005654">
    <property type="term" value="C:nucleoplasm"/>
    <property type="evidence" value="ECO:0007669"/>
    <property type="project" value="TreeGrafter"/>
</dbReference>
<dbReference type="Proteomes" id="UP000007635">
    <property type="component" value="Chromosome V"/>
</dbReference>
<dbReference type="GeneTree" id="ENSGT00390000016682"/>
<dbReference type="PANTHER" id="PTHR14890">
    <property type="entry name" value="FANCONI ANEMIA CORE COMPLEX-ASSOCIATED PROTEIN 100"/>
    <property type="match status" value="1"/>
</dbReference>
<reference evidence="1" key="2">
    <citation type="submission" date="2025-08" db="UniProtKB">
        <authorList>
            <consortium name="Ensembl"/>
        </authorList>
    </citation>
    <scope>IDENTIFICATION</scope>
</reference>
<dbReference type="GO" id="GO:0036297">
    <property type="term" value="P:interstrand cross-link repair"/>
    <property type="evidence" value="ECO:0007669"/>
    <property type="project" value="InterPro"/>
</dbReference>
<keyword evidence="2" id="KW-1185">Reference proteome</keyword>
<dbReference type="InterPro" id="IPR029251">
    <property type="entry name" value="Faap100"/>
</dbReference>
<dbReference type="GO" id="GO:0043240">
    <property type="term" value="C:Fanconi anaemia nuclear complex"/>
    <property type="evidence" value="ECO:0007669"/>
    <property type="project" value="InterPro"/>
</dbReference>
<proteinExistence type="predicted"/>